<evidence type="ECO:0000259" key="3">
    <source>
        <dbReference type="SMART" id="SM00458"/>
    </source>
</evidence>
<feature type="signal peptide" evidence="2">
    <location>
        <begin position="1"/>
        <end position="27"/>
    </location>
</feature>
<dbReference type="Gene3D" id="2.80.10.50">
    <property type="match status" value="3"/>
</dbReference>
<dbReference type="RefSeq" id="WP_189173689.1">
    <property type="nucleotide sequence ID" value="NZ_BMNG01000004.1"/>
</dbReference>
<feature type="domain" description="Ricin B lectin" evidence="3">
    <location>
        <begin position="28"/>
        <end position="166"/>
    </location>
</feature>
<keyword evidence="5" id="KW-1185">Reference proteome</keyword>
<dbReference type="SMART" id="SM00458">
    <property type="entry name" value="RICIN"/>
    <property type="match status" value="1"/>
</dbReference>
<gene>
    <name evidence="4" type="ORF">GCM10012286_20480</name>
</gene>
<reference evidence="5" key="1">
    <citation type="journal article" date="2019" name="Int. J. Syst. Evol. Microbiol.">
        <title>The Global Catalogue of Microorganisms (GCM) 10K type strain sequencing project: providing services to taxonomists for standard genome sequencing and annotation.</title>
        <authorList>
            <consortium name="The Broad Institute Genomics Platform"/>
            <consortium name="The Broad Institute Genome Sequencing Center for Infectious Disease"/>
            <person name="Wu L."/>
            <person name="Ma J."/>
        </authorList>
    </citation>
    <scope>NUCLEOTIDE SEQUENCE [LARGE SCALE GENOMIC DNA]</scope>
    <source>
        <strain evidence="5">CGMCC 4.7349</strain>
    </source>
</reference>
<dbReference type="SUPFAM" id="SSF50370">
    <property type="entry name" value="Ricin B-like lectins"/>
    <property type="match status" value="1"/>
</dbReference>
<evidence type="ECO:0000313" key="5">
    <source>
        <dbReference type="Proteomes" id="UP000656881"/>
    </source>
</evidence>
<keyword evidence="2" id="KW-0732">Signal</keyword>
<comment type="caution">
    <text evidence="4">The sequence shown here is derived from an EMBL/GenBank/DDBJ whole genome shotgun (WGS) entry which is preliminary data.</text>
</comment>
<accession>A0ABQ2LRN9</accession>
<proteinExistence type="predicted"/>
<feature type="chain" id="PRO_5046028062" description="Ricin B lectin domain-containing protein" evidence="2">
    <location>
        <begin position="28"/>
        <end position="170"/>
    </location>
</feature>
<dbReference type="InterPro" id="IPR000772">
    <property type="entry name" value="Ricin_B_lectin"/>
</dbReference>
<evidence type="ECO:0000256" key="2">
    <source>
        <dbReference type="SAM" id="SignalP"/>
    </source>
</evidence>
<feature type="region of interest" description="Disordered" evidence="1">
    <location>
        <begin position="141"/>
        <end position="160"/>
    </location>
</feature>
<protein>
    <recommendedName>
        <fullName evidence="3">Ricin B lectin domain-containing protein</fullName>
    </recommendedName>
</protein>
<dbReference type="PROSITE" id="PS50231">
    <property type="entry name" value="RICIN_B_LECTIN"/>
    <property type="match status" value="1"/>
</dbReference>
<dbReference type="EMBL" id="BMNG01000004">
    <property type="protein sequence ID" value="GGO41157.1"/>
    <property type="molecule type" value="Genomic_DNA"/>
</dbReference>
<sequence length="170" mass="18110">MKIASKLAAVAASSAALVMVTPSTSQADTWMLFVNYNSGRCLEIADGSSANGARAQQWSCNGQDSARWRMSWVNSERVYFKLVNKATGKCLEIENSSKSNGARAQQWACKSGVQGQIWGRGSNGRLVNAASGKDLEIENSSKANGARAQQWGEWGSSGGTTKWARVAAGN</sequence>
<dbReference type="Pfam" id="PF14200">
    <property type="entry name" value="RicinB_lectin_2"/>
    <property type="match status" value="1"/>
</dbReference>
<dbReference type="Proteomes" id="UP000656881">
    <property type="component" value="Unassembled WGS sequence"/>
</dbReference>
<dbReference type="InterPro" id="IPR035992">
    <property type="entry name" value="Ricin_B-like_lectins"/>
</dbReference>
<evidence type="ECO:0000256" key="1">
    <source>
        <dbReference type="SAM" id="MobiDB-lite"/>
    </source>
</evidence>
<organism evidence="4 5">
    <name type="scientific">Streptomyces lasiicapitis</name>
    <dbReference type="NCBI Taxonomy" id="1923961"/>
    <lineage>
        <taxon>Bacteria</taxon>
        <taxon>Bacillati</taxon>
        <taxon>Actinomycetota</taxon>
        <taxon>Actinomycetes</taxon>
        <taxon>Kitasatosporales</taxon>
        <taxon>Streptomycetaceae</taxon>
        <taxon>Streptomyces</taxon>
    </lineage>
</organism>
<dbReference type="CDD" id="cd00161">
    <property type="entry name" value="beta-trefoil_Ricin-like"/>
    <property type="match status" value="1"/>
</dbReference>
<evidence type="ECO:0000313" key="4">
    <source>
        <dbReference type="EMBL" id="GGO41157.1"/>
    </source>
</evidence>
<name>A0ABQ2LRN9_9ACTN</name>